<accession>A0A5J4UI35</accession>
<organism evidence="1 2">
    <name type="scientific">Streblomastix strix</name>
    <dbReference type="NCBI Taxonomy" id="222440"/>
    <lineage>
        <taxon>Eukaryota</taxon>
        <taxon>Metamonada</taxon>
        <taxon>Preaxostyla</taxon>
        <taxon>Oxymonadida</taxon>
        <taxon>Streblomastigidae</taxon>
        <taxon>Streblomastix</taxon>
    </lineage>
</organism>
<comment type="caution">
    <text evidence="1">The sequence shown here is derived from an EMBL/GenBank/DDBJ whole genome shotgun (WGS) entry which is preliminary data.</text>
</comment>
<protein>
    <submittedName>
        <fullName evidence="1">Uncharacterized protein</fullName>
    </submittedName>
</protein>
<dbReference type="AlphaFoldDB" id="A0A5J4UI35"/>
<dbReference type="EMBL" id="SNRW01016568">
    <property type="protein sequence ID" value="KAA6369235.1"/>
    <property type="molecule type" value="Genomic_DNA"/>
</dbReference>
<proteinExistence type="predicted"/>
<name>A0A5J4UI35_9EUKA</name>
<dbReference type="Proteomes" id="UP000324800">
    <property type="component" value="Unassembled WGS sequence"/>
</dbReference>
<feature type="non-terminal residue" evidence="1">
    <location>
        <position position="373"/>
    </location>
</feature>
<sequence length="373" mass="41259">MSDQIDAYSKIEDDALMLLKADKTELDSYIDLKSTQAIVGQKQFGIISVSNDTGLRALQTELSDMSNVMTILGTATGGCNAMTDLLLDGNTLISAKNNSFVRTSYDENIGVLFAPVMVLRIEDDALLLLKSDQIKLIDASNQTEVDALLDDKLKISNYNDSYSKIEDDALLLMKPDKSQLIVAQTKGETNYLLNNKVNSGVSYTQQEDYALLQQKADKTQLTDAYTKEDVDNLLNNKVNSGVSYSKQEDDALLLLKADKTQLIDSYTKQKTNIPINNNADSGVQYTNEEDDAPVIVAIPSIEHTNLQLLLNIIFAFIVYAVSQFIQQFKSISPNSTYEINYSVSILVQVVDQFAFNNNNASSSSLVYQTHESA</sequence>
<reference evidence="1 2" key="1">
    <citation type="submission" date="2019-03" db="EMBL/GenBank/DDBJ databases">
        <title>Single cell metagenomics reveals metabolic interactions within the superorganism composed of flagellate Streblomastix strix and complex community of Bacteroidetes bacteria on its surface.</title>
        <authorList>
            <person name="Treitli S.C."/>
            <person name="Kolisko M."/>
            <person name="Husnik F."/>
            <person name="Keeling P."/>
            <person name="Hampl V."/>
        </authorList>
    </citation>
    <scope>NUCLEOTIDE SEQUENCE [LARGE SCALE GENOMIC DNA]</scope>
    <source>
        <strain evidence="1">ST1C</strain>
    </source>
</reference>
<evidence type="ECO:0000313" key="2">
    <source>
        <dbReference type="Proteomes" id="UP000324800"/>
    </source>
</evidence>
<evidence type="ECO:0000313" key="1">
    <source>
        <dbReference type="EMBL" id="KAA6369235.1"/>
    </source>
</evidence>
<gene>
    <name evidence="1" type="ORF">EZS28_035238</name>
</gene>